<dbReference type="Proteomes" id="UP000719412">
    <property type="component" value="Unassembled WGS sequence"/>
</dbReference>
<proteinExistence type="predicted"/>
<name>A0A8J6H727_TENMO</name>
<keyword evidence="2" id="KW-1185">Reference proteome</keyword>
<dbReference type="AlphaFoldDB" id="A0A8J6H727"/>
<organism evidence="1 2">
    <name type="scientific">Tenebrio molitor</name>
    <name type="common">Yellow mealworm beetle</name>
    <dbReference type="NCBI Taxonomy" id="7067"/>
    <lineage>
        <taxon>Eukaryota</taxon>
        <taxon>Metazoa</taxon>
        <taxon>Ecdysozoa</taxon>
        <taxon>Arthropoda</taxon>
        <taxon>Hexapoda</taxon>
        <taxon>Insecta</taxon>
        <taxon>Pterygota</taxon>
        <taxon>Neoptera</taxon>
        <taxon>Endopterygota</taxon>
        <taxon>Coleoptera</taxon>
        <taxon>Polyphaga</taxon>
        <taxon>Cucujiformia</taxon>
        <taxon>Tenebrionidae</taxon>
        <taxon>Tenebrio</taxon>
    </lineage>
</organism>
<protein>
    <submittedName>
        <fullName evidence="1">Uncharacterized protein</fullName>
    </submittedName>
</protein>
<evidence type="ECO:0000313" key="2">
    <source>
        <dbReference type="Proteomes" id="UP000719412"/>
    </source>
</evidence>
<dbReference type="EMBL" id="JABDTM020028352">
    <property type="protein sequence ID" value="KAH0809081.1"/>
    <property type="molecule type" value="Genomic_DNA"/>
</dbReference>
<accession>A0A8J6H727</accession>
<reference evidence="1" key="1">
    <citation type="journal article" date="2020" name="J Insects Food Feed">
        <title>The yellow mealworm (Tenebrio molitor) genome: a resource for the emerging insects as food and feed industry.</title>
        <authorList>
            <person name="Eriksson T."/>
            <person name="Andere A."/>
            <person name="Kelstrup H."/>
            <person name="Emery V."/>
            <person name="Picard C."/>
        </authorList>
    </citation>
    <scope>NUCLEOTIDE SEQUENCE</scope>
    <source>
        <strain evidence="1">Stoneville</strain>
        <tissue evidence="1">Whole head</tissue>
    </source>
</reference>
<reference evidence="1" key="2">
    <citation type="submission" date="2021-08" db="EMBL/GenBank/DDBJ databases">
        <authorList>
            <person name="Eriksson T."/>
        </authorList>
    </citation>
    <scope>NUCLEOTIDE SEQUENCE</scope>
    <source>
        <strain evidence="1">Stoneville</strain>
        <tissue evidence="1">Whole head</tissue>
    </source>
</reference>
<comment type="caution">
    <text evidence="1">The sequence shown here is derived from an EMBL/GenBank/DDBJ whole genome shotgun (WGS) entry which is preliminary data.</text>
</comment>
<sequence>MDDFDRAKEKKEEIIWWNRFGVGKVWKQRGGWLLGAIHPVNPQELMACLRPMGGPVGHVVKQSHQREFMGKGDGQQSIPIITSDTYHQPVTKTGVESNEHTYVDDGRAHRCLLPTPPPKKRPDAAAGLGRALREAAGHRKPSLSHEPDVATGGHIITSEIPASGTTTFLAHI</sequence>
<evidence type="ECO:0000313" key="1">
    <source>
        <dbReference type="EMBL" id="KAH0809081.1"/>
    </source>
</evidence>
<gene>
    <name evidence="1" type="ORF">GEV33_013711</name>
</gene>